<name>A0A5J4WN46_9EUKA</name>
<feature type="non-terminal residue" evidence="1">
    <location>
        <position position="1"/>
    </location>
</feature>
<evidence type="ECO:0000313" key="1">
    <source>
        <dbReference type="EMBL" id="KAA6396012.1"/>
    </source>
</evidence>
<gene>
    <name evidence="1" type="ORF">EZS28_008458</name>
</gene>
<dbReference type="Proteomes" id="UP000324800">
    <property type="component" value="Unassembled WGS sequence"/>
</dbReference>
<dbReference type="EMBL" id="SNRW01001538">
    <property type="protein sequence ID" value="KAA6396012.1"/>
    <property type="molecule type" value="Genomic_DNA"/>
</dbReference>
<organism evidence="1 2">
    <name type="scientific">Streblomastix strix</name>
    <dbReference type="NCBI Taxonomy" id="222440"/>
    <lineage>
        <taxon>Eukaryota</taxon>
        <taxon>Metamonada</taxon>
        <taxon>Preaxostyla</taxon>
        <taxon>Oxymonadida</taxon>
        <taxon>Streblomastigidae</taxon>
        <taxon>Streblomastix</taxon>
    </lineage>
</organism>
<proteinExistence type="predicted"/>
<protein>
    <submittedName>
        <fullName evidence="1">Uncharacterized protein</fullName>
    </submittedName>
</protein>
<reference evidence="1 2" key="1">
    <citation type="submission" date="2019-03" db="EMBL/GenBank/DDBJ databases">
        <title>Single cell metagenomics reveals metabolic interactions within the superorganism composed of flagellate Streblomastix strix and complex community of Bacteroidetes bacteria on its surface.</title>
        <authorList>
            <person name="Treitli S.C."/>
            <person name="Kolisko M."/>
            <person name="Husnik F."/>
            <person name="Keeling P."/>
            <person name="Hampl V."/>
        </authorList>
    </citation>
    <scope>NUCLEOTIDE SEQUENCE [LARGE SCALE GENOMIC DNA]</scope>
    <source>
        <strain evidence="1">ST1C</strain>
    </source>
</reference>
<evidence type="ECO:0000313" key="2">
    <source>
        <dbReference type="Proteomes" id="UP000324800"/>
    </source>
</evidence>
<accession>A0A5J4WN46</accession>
<dbReference type="AlphaFoldDB" id="A0A5J4WN46"/>
<comment type="caution">
    <text evidence="1">The sequence shown here is derived from an EMBL/GenBank/DDBJ whole genome shotgun (WGS) entry which is preliminary data.</text>
</comment>
<sequence length="24" mass="2692">AKAIPEFHAFIRKWGAVDLPTVQP</sequence>